<dbReference type="GO" id="GO:0005737">
    <property type="term" value="C:cytoplasm"/>
    <property type="evidence" value="ECO:0007669"/>
    <property type="project" value="UniProtKB-SubCell"/>
</dbReference>
<keyword evidence="2" id="KW-0810">Translation regulation</keyword>
<sequence length="132" mass="14167">MTSQRASDLEEVKSWAVAAARAADDKLGQDTLVLEVGSVLAITDAFVITSGANSRQVRTIADEIEAAVKKAGGPAPLRVEGLSDLQWVLLDYGDFVAHVFLDEARDFYQLERLWGDAPQVPWAAPAAAARGE</sequence>
<dbReference type="Pfam" id="PF02410">
    <property type="entry name" value="RsfS"/>
    <property type="match status" value="1"/>
</dbReference>
<dbReference type="GO" id="GO:0017148">
    <property type="term" value="P:negative regulation of translation"/>
    <property type="evidence" value="ECO:0007669"/>
    <property type="project" value="UniProtKB-UniRule"/>
</dbReference>
<protein>
    <recommendedName>
        <fullName evidence="2">Ribosomal silencing factor RsfS</fullName>
    </recommendedName>
</protein>
<dbReference type="HAMAP" id="MF_01477">
    <property type="entry name" value="Iojap_RsfS"/>
    <property type="match status" value="1"/>
</dbReference>
<dbReference type="Gene3D" id="3.30.460.10">
    <property type="entry name" value="Beta Polymerase, domain 2"/>
    <property type="match status" value="1"/>
</dbReference>
<proteinExistence type="inferred from homology"/>
<evidence type="ECO:0000256" key="1">
    <source>
        <dbReference type="ARBA" id="ARBA00010574"/>
    </source>
</evidence>
<evidence type="ECO:0000256" key="2">
    <source>
        <dbReference type="HAMAP-Rule" id="MF_01477"/>
    </source>
</evidence>
<dbReference type="GO" id="GO:0042256">
    <property type="term" value="P:cytosolic ribosome assembly"/>
    <property type="evidence" value="ECO:0007669"/>
    <property type="project" value="UniProtKB-UniRule"/>
</dbReference>
<evidence type="ECO:0000313" key="3">
    <source>
        <dbReference type="EMBL" id="CAA9267848.1"/>
    </source>
</evidence>
<dbReference type="InterPro" id="IPR043519">
    <property type="entry name" value="NT_sf"/>
</dbReference>
<keyword evidence="2" id="KW-0678">Repressor</keyword>
<reference evidence="3" key="1">
    <citation type="submission" date="2020-02" db="EMBL/GenBank/DDBJ databases">
        <authorList>
            <person name="Meier V. D."/>
        </authorList>
    </citation>
    <scope>NUCLEOTIDE SEQUENCE</scope>
    <source>
        <strain evidence="3">AVDCRST_MAG50</strain>
    </source>
</reference>
<keyword evidence="2" id="KW-0963">Cytoplasm</keyword>
<dbReference type="PANTHER" id="PTHR21043:SF0">
    <property type="entry name" value="MITOCHONDRIAL ASSEMBLY OF RIBOSOMAL LARGE SUBUNIT PROTEIN 1"/>
    <property type="match status" value="1"/>
</dbReference>
<gene>
    <name evidence="2" type="primary">rsfS</name>
    <name evidence="3" type="ORF">AVDCRST_MAG50-3251</name>
</gene>
<dbReference type="SUPFAM" id="SSF81301">
    <property type="entry name" value="Nucleotidyltransferase"/>
    <property type="match status" value="1"/>
</dbReference>
<name>A0A6J4J4P9_9ACTN</name>
<dbReference type="GO" id="GO:0043023">
    <property type="term" value="F:ribosomal large subunit binding"/>
    <property type="evidence" value="ECO:0007669"/>
    <property type="project" value="TreeGrafter"/>
</dbReference>
<dbReference type="PANTHER" id="PTHR21043">
    <property type="entry name" value="IOJAP SUPERFAMILY ORTHOLOG"/>
    <property type="match status" value="1"/>
</dbReference>
<dbReference type="NCBIfam" id="TIGR00090">
    <property type="entry name" value="rsfS_iojap_ybeB"/>
    <property type="match status" value="1"/>
</dbReference>
<dbReference type="AlphaFoldDB" id="A0A6J4J4P9"/>
<accession>A0A6J4J4P9</accession>
<organism evidence="3">
    <name type="scientific">uncultured Acidimicrobiales bacterium</name>
    <dbReference type="NCBI Taxonomy" id="310071"/>
    <lineage>
        <taxon>Bacteria</taxon>
        <taxon>Bacillati</taxon>
        <taxon>Actinomycetota</taxon>
        <taxon>Acidimicrobiia</taxon>
        <taxon>Acidimicrobiales</taxon>
        <taxon>environmental samples</taxon>
    </lineage>
</organism>
<comment type="similarity">
    <text evidence="1 2">Belongs to the Iojap/RsfS family.</text>
</comment>
<comment type="function">
    <text evidence="2">Functions as a ribosomal silencing factor. Interacts with ribosomal protein uL14 (rplN), blocking formation of intersubunit bridge B8. Prevents association of the 30S and 50S ribosomal subunits and the formation of functional ribosomes, thus repressing translation.</text>
</comment>
<dbReference type="EMBL" id="CADCTF010000152">
    <property type="protein sequence ID" value="CAA9267848.1"/>
    <property type="molecule type" value="Genomic_DNA"/>
</dbReference>
<dbReference type="InterPro" id="IPR004394">
    <property type="entry name" value="Iojap/RsfS/C7orf30"/>
</dbReference>
<comment type="subcellular location">
    <subcellularLocation>
        <location evidence="2">Cytoplasm</location>
    </subcellularLocation>
</comment>
<comment type="subunit">
    <text evidence="2">Interacts with ribosomal protein uL14 (rplN).</text>
</comment>
<dbReference type="GO" id="GO:0090071">
    <property type="term" value="P:negative regulation of ribosome biogenesis"/>
    <property type="evidence" value="ECO:0007669"/>
    <property type="project" value="UniProtKB-UniRule"/>
</dbReference>